<protein>
    <submittedName>
        <fullName evidence="7">Endolysin</fullName>
    </submittedName>
</protein>
<accession>A0A1J0GW44</accession>
<feature type="region of interest" description="Disordered" evidence="5">
    <location>
        <begin position="744"/>
        <end position="766"/>
    </location>
</feature>
<keyword evidence="4" id="KW-0788">Thiol protease</keyword>
<feature type="region of interest" description="Disordered" evidence="5">
    <location>
        <begin position="86"/>
        <end position="118"/>
    </location>
</feature>
<dbReference type="InterPro" id="IPR023346">
    <property type="entry name" value="Lysozyme-like_dom_sf"/>
</dbReference>
<dbReference type="PROSITE" id="PS51935">
    <property type="entry name" value="NLPC_P60"/>
    <property type="match status" value="1"/>
</dbReference>
<feature type="compositionally biased region" description="Low complexity" evidence="5">
    <location>
        <begin position="818"/>
        <end position="827"/>
    </location>
</feature>
<dbReference type="EMBL" id="KX925554">
    <property type="protein sequence ID" value="APC46396.1"/>
    <property type="molecule type" value="Genomic_DNA"/>
</dbReference>
<proteinExistence type="inferred from homology"/>
<evidence type="ECO:0000313" key="8">
    <source>
        <dbReference type="Proteomes" id="UP000224898"/>
    </source>
</evidence>
<dbReference type="Pfam" id="PF00877">
    <property type="entry name" value="NLPC_P60"/>
    <property type="match status" value="1"/>
</dbReference>
<dbReference type="Gene3D" id="3.90.1720.10">
    <property type="entry name" value="endopeptidase domain like (from Nostoc punctiforme)"/>
    <property type="match status" value="1"/>
</dbReference>
<reference evidence="7 8" key="1">
    <citation type="submission" date="2016-09" db="EMBL/GenBank/DDBJ databases">
        <title>Complete Genome Sequence of Streptomyces 5a phage BRock.</title>
        <authorList>
            <person name="Crossman A."/>
            <person name="Baron S."/>
            <person name="Jamdagni P."/>
            <person name="Khatri P."/>
            <person name="Sharma D."/>
            <person name="Pandey M."/>
            <person name="Goyal S."/>
            <person name="Kumar S."/>
            <person name="Phogat A."/>
            <person name="Chawla G."/>
            <person name="Pasricha M."/>
            <person name="Gupta K."/>
            <person name="Bazzad D."/>
            <person name="Aggarwal V."/>
            <person name="Poughat A."/>
            <person name="Singh K."/>
            <person name="Rana P."/>
            <person name="Gautam R."/>
            <person name="Sharma V."/>
            <person name="Tyagi D."/>
            <person name="Shahi A."/>
            <person name="Jangra N."/>
            <person name="Malik M."/>
            <person name="Sidhu P.K."/>
            <person name="Malik S."/>
            <person name="Ghalyan Y."/>
            <person name="Sharma S.S."/>
            <person name="Malik A."/>
            <person name="Chuttani R."/>
            <person name="Bamal N."/>
            <person name="Bhadula D."/>
            <person name="Batra A."/>
            <person name="Temple L."/>
            <person name="Nehra K."/>
        </authorList>
    </citation>
    <scope>NUCLEOTIDE SEQUENCE [LARGE SCALE GENOMIC DNA]</scope>
</reference>
<dbReference type="GO" id="GO:0008234">
    <property type="term" value="F:cysteine-type peptidase activity"/>
    <property type="evidence" value="ECO:0007669"/>
    <property type="project" value="UniProtKB-KW"/>
</dbReference>
<evidence type="ECO:0000259" key="6">
    <source>
        <dbReference type="PROSITE" id="PS51935"/>
    </source>
</evidence>
<dbReference type="Gene3D" id="1.10.530.10">
    <property type="match status" value="1"/>
</dbReference>
<dbReference type="InterPro" id="IPR000064">
    <property type="entry name" value="NLP_P60_dom"/>
</dbReference>
<evidence type="ECO:0000256" key="1">
    <source>
        <dbReference type="ARBA" id="ARBA00007074"/>
    </source>
</evidence>
<evidence type="ECO:0000256" key="4">
    <source>
        <dbReference type="ARBA" id="ARBA00022807"/>
    </source>
</evidence>
<comment type="similarity">
    <text evidence="1">Belongs to the peptidase C40 family.</text>
</comment>
<sequence>MAENIIGSSRLLGTNGAQRAVDSLETQVSNLARSVASAARAFQSLATSSNRTSGRASNSNWNLNSNFPTTMGGMIRNAFGAQFSQTSSQTRTGNGGNGGFSTPLPMGGRRGNGGGPGVPVSPTMGAFALGGMAVAGAARGMINYGNRNMSTNMQMDLYGNFAGMAGGLGPGGYQATNNAAMRTTFVNNNIALGAEDAARGGFTAMYTFGNAQFGGRANSAFTQGTRQAAGFAYASPTAGFAGAMTAAQETYAPRSVMMANALGLASPILSGGQQNSMSAVATSMVARTFRGRTQVSQKELDAALRQGGSLAVNLRYFSNQMGLSESTRQTYENFIRGRNTALNAGISSQEFDRLTQTAATGSGADKEKALATLKRTTGMGASMFERQRDLNSTRLSRQEMILESLAPAFENATDVVNDFSAALTSFLKETGLDKLIGTGAGWGSAISGALGGFSGGFGAMGGMMMASRMMGGGGGLGGGLGFIGAAPGAAAGAGRMATLARGAGAVGAGALGGVAVNAGSNYIESKMSPGSTGQAVVDVLGDVGSGAAVGAGIGSIIPGVGTAIGAVVGGVIGAGYNIYKTTTAEKKTEFRRSTSVDGIGGGADFDVVGGKKVKSNPGQAPGSGGGATAAQVIGFAQEQLGEPYVWGGVGPDGWDCSGLMQWAFGQAGVKLPRVSQDQQNVGQEVPLENVQPGDLLFWGRPAHHVAVALGGGKLLEAPRTGLNVRIRSYTNGELTNARRVLGSVGDMGSLSNDKTEDPETLNNQASTVGGNIGAGGAYSGTSELAAIMGALGGGVAAGGMPLSAQKKSSAKIDDNKVGSPSAGSAPSNPTGNAALGKKLAQELYGWTGNQWDALYQLWTKESNWNHHADNPNSDAYGIPQAMSNLHAETNTSEWRNSPEAQIRWGLKYIAGKYKTPEKAWSFWNSQNPHWYDQGAWNLENDTTARVHKGEMILPARQAESVREAITNTLTTGTSTTGTGGIVFESGAIVVSPMGMMTQQEALMTGKMIVDAITEDNRIKALQRGK</sequence>
<dbReference type="Proteomes" id="UP000224898">
    <property type="component" value="Segment"/>
</dbReference>
<keyword evidence="2" id="KW-0645">Protease</keyword>
<dbReference type="PANTHER" id="PTHR47359:SF3">
    <property type="entry name" value="NLP_P60 DOMAIN-CONTAINING PROTEIN-RELATED"/>
    <property type="match status" value="1"/>
</dbReference>
<evidence type="ECO:0000313" key="7">
    <source>
        <dbReference type="EMBL" id="APC46396.1"/>
    </source>
</evidence>
<evidence type="ECO:0000256" key="3">
    <source>
        <dbReference type="ARBA" id="ARBA00022801"/>
    </source>
</evidence>
<keyword evidence="8" id="KW-1185">Reference proteome</keyword>
<evidence type="ECO:0000256" key="5">
    <source>
        <dbReference type="SAM" id="MobiDB-lite"/>
    </source>
</evidence>
<feature type="compositionally biased region" description="Gly residues" evidence="5">
    <location>
        <begin position="108"/>
        <end position="117"/>
    </location>
</feature>
<dbReference type="GO" id="GO:0001897">
    <property type="term" value="P:symbiont-mediated cytolysis of host cell"/>
    <property type="evidence" value="ECO:0007669"/>
    <property type="project" value="UniProtKB-ARBA"/>
</dbReference>
<organism evidence="7 8">
    <name type="scientific">Streptomyces phage BRock</name>
    <dbReference type="NCBI Taxonomy" id="1913591"/>
    <lineage>
        <taxon>Viruses</taxon>
        <taxon>Duplodnaviria</taxon>
        <taxon>Heunggongvirae</taxon>
        <taxon>Uroviricota</taxon>
        <taxon>Caudoviricetes</taxon>
        <taxon>Borockvirus</taxon>
        <taxon>Borockvirus brock</taxon>
    </lineage>
</organism>
<keyword evidence="3" id="KW-0378">Hydrolase</keyword>
<dbReference type="GeneID" id="55601548"/>
<dbReference type="SUPFAM" id="SSF53955">
    <property type="entry name" value="Lysozyme-like"/>
    <property type="match status" value="1"/>
</dbReference>
<dbReference type="SUPFAM" id="SSF54001">
    <property type="entry name" value="Cysteine proteinases"/>
    <property type="match status" value="1"/>
</dbReference>
<name>A0A1J0GW44_9CAUD</name>
<feature type="domain" description="NlpC/P60" evidence="6">
    <location>
        <begin position="626"/>
        <end position="747"/>
    </location>
</feature>
<dbReference type="GO" id="GO:0006508">
    <property type="term" value="P:proteolysis"/>
    <property type="evidence" value="ECO:0007669"/>
    <property type="project" value="UniProtKB-KW"/>
</dbReference>
<dbReference type="InterPro" id="IPR051794">
    <property type="entry name" value="PG_Endopeptidase_C40"/>
</dbReference>
<dbReference type="PANTHER" id="PTHR47359">
    <property type="entry name" value="PEPTIDOGLYCAN DL-ENDOPEPTIDASE CWLO"/>
    <property type="match status" value="1"/>
</dbReference>
<feature type="region of interest" description="Disordered" evidence="5">
    <location>
        <begin position="806"/>
        <end position="833"/>
    </location>
</feature>
<evidence type="ECO:0000256" key="2">
    <source>
        <dbReference type="ARBA" id="ARBA00022670"/>
    </source>
</evidence>
<dbReference type="InterPro" id="IPR038765">
    <property type="entry name" value="Papain-like_cys_pep_sf"/>
</dbReference>
<dbReference type="KEGG" id="vg:55601548"/>
<dbReference type="RefSeq" id="YP_009831859.1">
    <property type="nucleotide sequence ID" value="NC_048650.1"/>
</dbReference>